<evidence type="ECO:0000313" key="2">
    <source>
        <dbReference type="Proteomes" id="UP001432046"/>
    </source>
</evidence>
<reference evidence="1" key="2">
    <citation type="submission" date="2024-03" db="EMBL/GenBank/DDBJ databases">
        <authorList>
            <person name="Bromfield E.S.P."/>
            <person name="Cloutier S."/>
        </authorList>
    </citation>
    <scope>NUCLEOTIDE SEQUENCE</scope>
    <source>
        <strain evidence="1">5S5</strain>
    </source>
</reference>
<dbReference type="RefSeq" id="WP_338822855.1">
    <property type="nucleotide sequence ID" value="NZ_CP147708.1"/>
</dbReference>
<name>A0ABZ2NYK5_9BRAD</name>
<proteinExistence type="predicted"/>
<gene>
    <name evidence="1" type="ORF">WDK88_41830</name>
</gene>
<reference evidence="1" key="1">
    <citation type="journal article" date="2021" name="Int. J. Syst. Evol. Microbiol.">
        <title>Bradyrhizobium septentrionale sp. nov. (sv. septentrionale) and Bradyrhizobium quebecense sp. nov. (sv. septentrionale) associated with legumes native to Canada possess rearranged symbiosis genes and numerous insertion sequences.</title>
        <authorList>
            <person name="Bromfield E.S.P."/>
            <person name="Cloutier S."/>
        </authorList>
    </citation>
    <scope>NUCLEOTIDE SEQUENCE</scope>
    <source>
        <strain evidence="1">5S5</strain>
    </source>
</reference>
<dbReference type="Proteomes" id="UP001432046">
    <property type="component" value="Chromosome"/>
</dbReference>
<keyword evidence="2" id="KW-1185">Reference proteome</keyword>
<protein>
    <submittedName>
        <fullName evidence="1">Uncharacterized protein</fullName>
    </submittedName>
</protein>
<dbReference type="EMBL" id="CP147711">
    <property type="protein sequence ID" value="WXC79623.1"/>
    <property type="molecule type" value="Genomic_DNA"/>
</dbReference>
<organism evidence="1 2">
    <name type="scientific">Bradyrhizobium septentrionale</name>
    <dbReference type="NCBI Taxonomy" id="1404411"/>
    <lineage>
        <taxon>Bacteria</taxon>
        <taxon>Pseudomonadati</taxon>
        <taxon>Pseudomonadota</taxon>
        <taxon>Alphaproteobacteria</taxon>
        <taxon>Hyphomicrobiales</taxon>
        <taxon>Nitrobacteraceae</taxon>
        <taxon>Bradyrhizobium</taxon>
    </lineage>
</organism>
<accession>A0ABZ2NYK5</accession>
<sequence length="70" mass="7036">MPAGLVTVTLVQPGVGIRVSVNTLDPSVAAKYAKQAAASGLASPIIPHSLFGAFADGEALPVLRHTQIGS</sequence>
<evidence type="ECO:0000313" key="1">
    <source>
        <dbReference type="EMBL" id="WXC79623.1"/>
    </source>
</evidence>